<evidence type="ECO:0000313" key="2">
    <source>
        <dbReference type="EMBL" id="VTM59062.1"/>
    </source>
</evidence>
<organism evidence="2">
    <name type="scientific">Klebsiella pneumoniae</name>
    <dbReference type="NCBI Taxonomy" id="573"/>
    <lineage>
        <taxon>Bacteria</taxon>
        <taxon>Pseudomonadati</taxon>
        <taxon>Pseudomonadota</taxon>
        <taxon>Gammaproteobacteria</taxon>
        <taxon>Enterobacterales</taxon>
        <taxon>Enterobacteriaceae</taxon>
        <taxon>Klebsiella/Raoultella group</taxon>
        <taxon>Klebsiella</taxon>
        <taxon>Klebsiella pneumoniae complex</taxon>
    </lineage>
</organism>
<sequence length="57" mass="6493">MAEVRKRGSKKSKKPGDEEGRWVKPAASWYIPTLLKRLVVGKRSVNRSWGRQGKINA</sequence>
<feature type="region of interest" description="Disordered" evidence="1">
    <location>
        <begin position="1"/>
        <end position="22"/>
    </location>
</feature>
<evidence type="ECO:0000256" key="1">
    <source>
        <dbReference type="SAM" id="MobiDB-lite"/>
    </source>
</evidence>
<name>A0A4P0YFA4_KLEPN</name>
<proteinExistence type="predicted"/>
<reference evidence="2" key="1">
    <citation type="submission" date="2019-04" db="EMBL/GenBank/DDBJ databases">
        <authorList>
            <consortium name="Pathogen Informatics"/>
        </authorList>
    </citation>
    <scope>NUCLEOTIDE SEQUENCE</scope>
    <source>
        <strain evidence="2">NCTC9183</strain>
    </source>
</reference>
<dbReference type="Proteomes" id="UP000507695">
    <property type="component" value="Unassembled WGS sequence"/>
</dbReference>
<protein>
    <submittedName>
        <fullName evidence="2">Uncharacterized protein</fullName>
    </submittedName>
</protein>
<accession>A0A4P0YFA4</accession>
<dbReference type="EMBL" id="CABDVL010000003">
    <property type="protein sequence ID" value="VTM59062.1"/>
    <property type="molecule type" value="Genomic_DNA"/>
</dbReference>
<dbReference type="AlphaFoldDB" id="A0A4P0YFA4"/>
<gene>
    <name evidence="2" type="ORF">NCTC9183_05865</name>
</gene>